<gene>
    <name evidence="2" type="ORF">OE88DRAFT_286435</name>
</gene>
<sequence length="256" mass="27864">MCLRRHDMGQGRAALSFPQPRIFLSSIHSRRHPYRALAIHMLPALTCTPDVRCTPPALIPLYAVHHPFSAVSPVLVPRYMPSLAPLQYAVLSAALSTEVPLYPLLFSLPIRSLPDLERQLISPPLSLSPETLIFSLTAQGSTAVFSPHVSFPLRASLLAYGLGSSPVSPPSRRVILIPGYLDTCSSPQSAALPRQRYRPSSASSADDTRSAAPLPRAGACFSSHWRPGVWTKTRQPPSCSPSTRQLIPLSPSHHPH</sequence>
<evidence type="ECO:0000256" key="1">
    <source>
        <dbReference type="SAM" id="MobiDB-lite"/>
    </source>
</evidence>
<proteinExistence type="predicted"/>
<keyword evidence="3" id="KW-1185">Reference proteome</keyword>
<organism evidence="2 3">
    <name type="scientific">Heliocybe sulcata</name>
    <dbReference type="NCBI Taxonomy" id="5364"/>
    <lineage>
        <taxon>Eukaryota</taxon>
        <taxon>Fungi</taxon>
        <taxon>Dikarya</taxon>
        <taxon>Basidiomycota</taxon>
        <taxon>Agaricomycotina</taxon>
        <taxon>Agaricomycetes</taxon>
        <taxon>Gloeophyllales</taxon>
        <taxon>Gloeophyllaceae</taxon>
        <taxon>Heliocybe</taxon>
    </lineage>
</organism>
<reference evidence="2 3" key="1">
    <citation type="journal article" date="2019" name="Nat. Ecol. Evol.">
        <title>Megaphylogeny resolves global patterns of mushroom evolution.</title>
        <authorList>
            <person name="Varga T."/>
            <person name="Krizsan K."/>
            <person name="Foldi C."/>
            <person name="Dima B."/>
            <person name="Sanchez-Garcia M."/>
            <person name="Sanchez-Ramirez S."/>
            <person name="Szollosi G.J."/>
            <person name="Szarkandi J.G."/>
            <person name="Papp V."/>
            <person name="Albert L."/>
            <person name="Andreopoulos W."/>
            <person name="Angelini C."/>
            <person name="Antonin V."/>
            <person name="Barry K.W."/>
            <person name="Bougher N.L."/>
            <person name="Buchanan P."/>
            <person name="Buyck B."/>
            <person name="Bense V."/>
            <person name="Catcheside P."/>
            <person name="Chovatia M."/>
            <person name="Cooper J."/>
            <person name="Damon W."/>
            <person name="Desjardin D."/>
            <person name="Finy P."/>
            <person name="Geml J."/>
            <person name="Haridas S."/>
            <person name="Hughes K."/>
            <person name="Justo A."/>
            <person name="Karasinski D."/>
            <person name="Kautmanova I."/>
            <person name="Kiss B."/>
            <person name="Kocsube S."/>
            <person name="Kotiranta H."/>
            <person name="LaButti K.M."/>
            <person name="Lechner B.E."/>
            <person name="Liimatainen K."/>
            <person name="Lipzen A."/>
            <person name="Lukacs Z."/>
            <person name="Mihaltcheva S."/>
            <person name="Morgado L.N."/>
            <person name="Niskanen T."/>
            <person name="Noordeloos M.E."/>
            <person name="Ohm R.A."/>
            <person name="Ortiz-Santana B."/>
            <person name="Ovrebo C."/>
            <person name="Racz N."/>
            <person name="Riley R."/>
            <person name="Savchenko A."/>
            <person name="Shiryaev A."/>
            <person name="Soop K."/>
            <person name="Spirin V."/>
            <person name="Szebenyi C."/>
            <person name="Tomsovsky M."/>
            <person name="Tulloss R.E."/>
            <person name="Uehling J."/>
            <person name="Grigoriev I.V."/>
            <person name="Vagvolgyi C."/>
            <person name="Papp T."/>
            <person name="Martin F.M."/>
            <person name="Miettinen O."/>
            <person name="Hibbett D.S."/>
            <person name="Nagy L.G."/>
        </authorList>
    </citation>
    <scope>NUCLEOTIDE SEQUENCE [LARGE SCALE GENOMIC DNA]</scope>
    <source>
        <strain evidence="2 3">OMC1185</strain>
    </source>
</reference>
<feature type="compositionally biased region" description="Polar residues" evidence="1">
    <location>
        <begin position="232"/>
        <end position="245"/>
    </location>
</feature>
<feature type="compositionally biased region" description="Low complexity" evidence="1">
    <location>
        <begin position="198"/>
        <end position="213"/>
    </location>
</feature>
<evidence type="ECO:0000313" key="2">
    <source>
        <dbReference type="EMBL" id="TFK50696.1"/>
    </source>
</evidence>
<name>A0A5C3N2N9_9AGAM</name>
<dbReference type="EMBL" id="ML213513">
    <property type="protein sequence ID" value="TFK50696.1"/>
    <property type="molecule type" value="Genomic_DNA"/>
</dbReference>
<dbReference type="AlphaFoldDB" id="A0A5C3N2N9"/>
<feature type="region of interest" description="Disordered" evidence="1">
    <location>
        <begin position="232"/>
        <end position="256"/>
    </location>
</feature>
<feature type="region of interest" description="Disordered" evidence="1">
    <location>
        <begin position="187"/>
        <end position="213"/>
    </location>
</feature>
<dbReference type="Proteomes" id="UP000305948">
    <property type="component" value="Unassembled WGS sequence"/>
</dbReference>
<protein>
    <submittedName>
        <fullName evidence="2">Uncharacterized protein</fullName>
    </submittedName>
</protein>
<accession>A0A5C3N2N9</accession>
<evidence type="ECO:0000313" key="3">
    <source>
        <dbReference type="Proteomes" id="UP000305948"/>
    </source>
</evidence>